<sequence length="470" mass="54536">MARRYLILSLIGLAVLTLIWKTFWQSGEWFAPRPFRDTDPPPLPPPPEIAAPMPPLYENYHQAELSLPQHHWEQTRPNKDEKFLFVAGHSRGCGWGNAMQELILNAYMAYKSNRSFVFANYTWNDNGSKYSEYNGKKIPSLIPYSALIRGPIVGGPYPRGDHTPLSVHRDYFDHVCSQKTTFIREDISEIIDYKNSAKEIVDGWQHKLERVDEPCVQTAPNSGQIFNFDVFGDPKAMLDIWPELSDSPILTHFGWSPLVELAFDNNRDLFFTSGSPWSYLTDRPFTTNADRYSAIPGLMAIHVRRGDFEGHCMHLASFSSQYNAFNSFPDMVDPFVPPPRDRWEAHQEEHRAIYREHCYPSIEQIVRRVRQIRRTPAARGLKKLYIMTNGDKQFISDLRAALWRDQDWEAITSSRDLVFNWEQKYVAQAVDMLVGQRAQVFIGNGWSTLTSNVIMMRMANRFRPETTRFW</sequence>
<dbReference type="STRING" id="1353009.A0A1Y2IK33"/>
<gene>
    <name evidence="4" type="ORF">PYCCODRAFT_1370428</name>
</gene>
<keyword evidence="5" id="KW-1185">Reference proteome</keyword>
<evidence type="ECO:0000256" key="1">
    <source>
        <dbReference type="ARBA" id="ARBA00022679"/>
    </source>
</evidence>
<dbReference type="OrthoDB" id="2559662at2759"/>
<dbReference type="InterPro" id="IPR019378">
    <property type="entry name" value="GDP-Fuc_O-FucTrfase"/>
</dbReference>
<evidence type="ECO:0000313" key="4">
    <source>
        <dbReference type="EMBL" id="OSD00943.1"/>
    </source>
</evidence>
<dbReference type="Proteomes" id="UP000193067">
    <property type="component" value="Unassembled WGS sequence"/>
</dbReference>
<evidence type="ECO:0000256" key="2">
    <source>
        <dbReference type="ARBA" id="ARBA00023253"/>
    </source>
</evidence>
<evidence type="ECO:0000256" key="3">
    <source>
        <dbReference type="ARBA" id="ARBA00023277"/>
    </source>
</evidence>
<dbReference type="CDD" id="cd11296">
    <property type="entry name" value="O-FucT_like"/>
    <property type="match status" value="1"/>
</dbReference>
<dbReference type="GO" id="GO:0006004">
    <property type="term" value="P:fucose metabolic process"/>
    <property type="evidence" value="ECO:0007669"/>
    <property type="project" value="UniProtKB-KW"/>
</dbReference>
<name>A0A1Y2IK33_TRAC3</name>
<dbReference type="GO" id="GO:0016740">
    <property type="term" value="F:transferase activity"/>
    <property type="evidence" value="ECO:0007669"/>
    <property type="project" value="UniProtKB-KW"/>
</dbReference>
<keyword evidence="2" id="KW-0294">Fucose metabolism</keyword>
<evidence type="ECO:0000313" key="5">
    <source>
        <dbReference type="Proteomes" id="UP000193067"/>
    </source>
</evidence>
<proteinExistence type="predicted"/>
<dbReference type="Gene3D" id="3.40.50.11350">
    <property type="match status" value="1"/>
</dbReference>
<dbReference type="AlphaFoldDB" id="A0A1Y2IK33"/>
<protein>
    <submittedName>
        <fullName evidence="4">Uncharacterized protein</fullName>
    </submittedName>
</protein>
<organism evidence="4 5">
    <name type="scientific">Trametes coccinea (strain BRFM310)</name>
    <name type="common">Pycnoporus coccineus</name>
    <dbReference type="NCBI Taxonomy" id="1353009"/>
    <lineage>
        <taxon>Eukaryota</taxon>
        <taxon>Fungi</taxon>
        <taxon>Dikarya</taxon>
        <taxon>Basidiomycota</taxon>
        <taxon>Agaricomycotina</taxon>
        <taxon>Agaricomycetes</taxon>
        <taxon>Polyporales</taxon>
        <taxon>Polyporaceae</taxon>
        <taxon>Trametes</taxon>
    </lineage>
</organism>
<dbReference type="EMBL" id="KZ084115">
    <property type="protein sequence ID" value="OSD00943.1"/>
    <property type="molecule type" value="Genomic_DNA"/>
</dbReference>
<dbReference type="Pfam" id="PF10250">
    <property type="entry name" value="O-FucT"/>
    <property type="match status" value="1"/>
</dbReference>
<keyword evidence="3" id="KW-0119">Carbohydrate metabolism</keyword>
<accession>A0A1Y2IK33</accession>
<keyword evidence="1" id="KW-0808">Transferase</keyword>
<reference evidence="4 5" key="1">
    <citation type="journal article" date="2015" name="Biotechnol. Biofuels">
        <title>Enhanced degradation of softwood versus hardwood by the white-rot fungus Pycnoporus coccineus.</title>
        <authorList>
            <person name="Couturier M."/>
            <person name="Navarro D."/>
            <person name="Chevret D."/>
            <person name="Henrissat B."/>
            <person name="Piumi F."/>
            <person name="Ruiz-Duenas F.J."/>
            <person name="Martinez A.T."/>
            <person name="Grigoriev I.V."/>
            <person name="Riley R."/>
            <person name="Lipzen A."/>
            <person name="Berrin J.G."/>
            <person name="Master E.R."/>
            <person name="Rosso M.N."/>
        </authorList>
    </citation>
    <scope>NUCLEOTIDE SEQUENCE [LARGE SCALE GENOMIC DNA]</scope>
    <source>
        <strain evidence="4 5">BRFM310</strain>
    </source>
</reference>